<feature type="region of interest" description="Disordered" evidence="1">
    <location>
        <begin position="1"/>
        <end position="63"/>
    </location>
</feature>
<accession>A0ABX7BNZ0</accession>
<reference evidence="2 3" key="1">
    <citation type="submission" date="2021-01" db="EMBL/GenBank/DDBJ databases">
        <title>Brevundimonas vitis sp. nov., an bacterium isolated from grape (Vitis vinifera).</title>
        <authorList>
            <person name="Jiang L."/>
            <person name="Lee J."/>
        </authorList>
    </citation>
    <scope>NUCLEOTIDE SEQUENCE [LARGE SCALE GENOMIC DNA]</scope>
    <source>
        <strain evidence="2 3">GRTSA-9</strain>
    </source>
</reference>
<gene>
    <name evidence="2" type="ORF">JIP62_00035</name>
</gene>
<dbReference type="RefSeq" id="WP_201102958.1">
    <property type="nucleotide sequence ID" value="NZ_CP067977.1"/>
</dbReference>
<name>A0ABX7BNZ0_9CAUL</name>
<dbReference type="EMBL" id="CP067977">
    <property type="protein sequence ID" value="QQQ18588.1"/>
    <property type="molecule type" value="Genomic_DNA"/>
</dbReference>
<evidence type="ECO:0000313" key="3">
    <source>
        <dbReference type="Proteomes" id="UP000595448"/>
    </source>
</evidence>
<proteinExistence type="predicted"/>
<organism evidence="2 3">
    <name type="scientific">Brevundimonas vitisensis</name>
    <dbReference type="NCBI Taxonomy" id="2800818"/>
    <lineage>
        <taxon>Bacteria</taxon>
        <taxon>Pseudomonadati</taxon>
        <taxon>Pseudomonadota</taxon>
        <taxon>Alphaproteobacteria</taxon>
        <taxon>Caulobacterales</taxon>
        <taxon>Caulobacteraceae</taxon>
        <taxon>Brevundimonas</taxon>
    </lineage>
</organism>
<evidence type="ECO:0000313" key="2">
    <source>
        <dbReference type="EMBL" id="QQQ18588.1"/>
    </source>
</evidence>
<feature type="compositionally biased region" description="Gly residues" evidence="1">
    <location>
        <begin position="46"/>
        <end position="63"/>
    </location>
</feature>
<feature type="compositionally biased region" description="Basic and acidic residues" evidence="1">
    <location>
        <begin position="14"/>
        <end position="30"/>
    </location>
</feature>
<dbReference type="Proteomes" id="UP000595448">
    <property type="component" value="Chromosome"/>
</dbReference>
<evidence type="ECO:0000256" key="1">
    <source>
        <dbReference type="SAM" id="MobiDB-lite"/>
    </source>
</evidence>
<sequence length="63" mass="6067">MTDPTQTPSPEPTPIDRPDHAGAGVDRPDAGDTLQPGQTRTPPATGGEGAAGAGGPDGFGTGS</sequence>
<protein>
    <submittedName>
        <fullName evidence="2">Uncharacterized protein</fullName>
    </submittedName>
</protein>
<keyword evidence="3" id="KW-1185">Reference proteome</keyword>